<dbReference type="Proteomes" id="UP001529338">
    <property type="component" value="Unassembled WGS sequence"/>
</dbReference>
<proteinExistence type="predicted"/>
<dbReference type="InterPro" id="IPR036390">
    <property type="entry name" value="WH_DNA-bd_sf"/>
</dbReference>
<sequence length="247" mass="25999">MSATLPVAERAVTDVPDAASDASTRQRLLRLVATDGPIAAPDLAERLDLTPAGVRRHLGVLLSTEQIALHDGPAGGPARRGRPARHYVVTSRGQAALSQRYSELATEALRYLAATIGEEAVAGFAEERVHALEAHLADVLRQLDGADVAQRAQAMADGLTAEGYAATARPVPGNYAIQLCQGHCPVQEVAHQFPQLCEAETRAFGRLLGVHVQRLSTLASGGHVCTTSIPTITRSTAPTSSPEGPTR</sequence>
<dbReference type="PANTHER" id="PTHR30363">
    <property type="entry name" value="HTH-TYPE TRANSCRIPTIONAL REGULATOR SRLR-RELATED"/>
    <property type="match status" value="1"/>
</dbReference>
<organism evidence="1 2">
    <name type="scientific">Cellulomonas alba</name>
    <dbReference type="NCBI Taxonomy" id="3053467"/>
    <lineage>
        <taxon>Bacteria</taxon>
        <taxon>Bacillati</taxon>
        <taxon>Actinomycetota</taxon>
        <taxon>Actinomycetes</taxon>
        <taxon>Micrococcales</taxon>
        <taxon>Cellulomonadaceae</taxon>
        <taxon>Cellulomonas</taxon>
    </lineage>
</organism>
<dbReference type="CDD" id="cd00090">
    <property type="entry name" value="HTH_ARSR"/>
    <property type="match status" value="1"/>
</dbReference>
<protein>
    <submittedName>
        <fullName evidence="1">Helix-turn-helix domain-containing protein</fullName>
    </submittedName>
</protein>
<dbReference type="RefSeq" id="WP_289456699.1">
    <property type="nucleotide sequence ID" value="NZ_JAUCGQ010000003.1"/>
</dbReference>
<reference evidence="1 2" key="1">
    <citation type="submission" date="2023-06" db="EMBL/GenBank/DDBJ databases">
        <title>Cellulomonas sp. MW4 Whole genome sequence.</title>
        <authorList>
            <person name="Park S."/>
        </authorList>
    </citation>
    <scope>NUCLEOTIDE SEQUENCE [LARGE SCALE GENOMIC DNA]</scope>
    <source>
        <strain evidence="1 2">MW4</strain>
    </source>
</reference>
<accession>A0ABT7SKD9</accession>
<keyword evidence="2" id="KW-1185">Reference proteome</keyword>
<dbReference type="PANTHER" id="PTHR30363:SF28">
    <property type="entry name" value="TRANSCRIPTIONAL REGULATORY PROTEIN-RELATED"/>
    <property type="match status" value="1"/>
</dbReference>
<dbReference type="Pfam" id="PF12840">
    <property type="entry name" value="HTH_20"/>
    <property type="match status" value="1"/>
</dbReference>
<dbReference type="SUPFAM" id="SSF46785">
    <property type="entry name" value="Winged helix' DNA-binding domain"/>
    <property type="match status" value="1"/>
</dbReference>
<dbReference type="InterPro" id="IPR036388">
    <property type="entry name" value="WH-like_DNA-bd_sf"/>
</dbReference>
<gene>
    <name evidence="1" type="ORF">QRT04_16240</name>
</gene>
<dbReference type="InterPro" id="IPR011991">
    <property type="entry name" value="ArsR-like_HTH"/>
</dbReference>
<name>A0ABT7SKD9_9CELL</name>
<evidence type="ECO:0000313" key="1">
    <source>
        <dbReference type="EMBL" id="MDM7856489.1"/>
    </source>
</evidence>
<comment type="caution">
    <text evidence="1">The sequence shown here is derived from an EMBL/GenBank/DDBJ whole genome shotgun (WGS) entry which is preliminary data.</text>
</comment>
<dbReference type="EMBL" id="JAUCGQ010000003">
    <property type="protein sequence ID" value="MDM7856489.1"/>
    <property type="molecule type" value="Genomic_DNA"/>
</dbReference>
<dbReference type="Gene3D" id="1.10.10.10">
    <property type="entry name" value="Winged helix-like DNA-binding domain superfamily/Winged helix DNA-binding domain"/>
    <property type="match status" value="1"/>
</dbReference>
<evidence type="ECO:0000313" key="2">
    <source>
        <dbReference type="Proteomes" id="UP001529338"/>
    </source>
</evidence>
<dbReference type="InterPro" id="IPR050313">
    <property type="entry name" value="Carb_Metab_HTH_regulators"/>
</dbReference>